<evidence type="ECO:0000313" key="7">
    <source>
        <dbReference type="Proteomes" id="UP001549251"/>
    </source>
</evidence>
<dbReference type="PANTHER" id="PTHR43213:SF10">
    <property type="entry name" value="7-METHYL-GTP PYROPHOSPHATASE"/>
    <property type="match status" value="1"/>
</dbReference>
<dbReference type="Pfam" id="PF02545">
    <property type="entry name" value="Maf"/>
    <property type="match status" value="1"/>
</dbReference>
<keyword evidence="2 5" id="KW-0963">Cytoplasm</keyword>
<feature type="site" description="Important for substrate specificity" evidence="5">
    <location>
        <position position="160"/>
    </location>
</feature>
<dbReference type="EC" id="3.6.1.-" evidence="5"/>
<dbReference type="NCBIfam" id="TIGR00172">
    <property type="entry name" value="maf"/>
    <property type="match status" value="1"/>
</dbReference>
<dbReference type="InterPro" id="IPR029001">
    <property type="entry name" value="ITPase-like_fam"/>
</dbReference>
<dbReference type="EMBL" id="JBEPSD010000001">
    <property type="protein sequence ID" value="MET4568013.1"/>
    <property type="molecule type" value="Genomic_DNA"/>
</dbReference>
<dbReference type="RefSeq" id="WP_354546861.1">
    <property type="nucleotide sequence ID" value="NZ_JBEPSD010000001.1"/>
</dbReference>
<sequence length="198" mass="21387">MIPTRQPPRIVLGSTSRYRAELLRRLLADFDQTAPGTDETPLPDEAPAARALRLAIAKAAAVARDYPGALVIGSDQVAELDGLILDKPGTAERARAQLAAGSGREVHFHTALCLLDTRDGRRHTHVDHTRVRFRTLDAAEIARYVEREQPLDCAGSFKCEGLGISLFEAIDNSDPSALIGLPLIALARLLREAGIALP</sequence>
<keyword evidence="4 5" id="KW-0546">Nucleotide metabolism</keyword>
<gene>
    <name evidence="6" type="ORF">ABIE04_000340</name>
</gene>
<feature type="site" description="Important for substrate specificity" evidence="5">
    <location>
        <position position="18"/>
    </location>
</feature>
<comment type="caution">
    <text evidence="5">Lacks conserved residue(s) required for the propagation of feature annotation.</text>
</comment>
<dbReference type="CDD" id="cd00555">
    <property type="entry name" value="Maf"/>
    <property type="match status" value="1"/>
</dbReference>
<dbReference type="InterPro" id="IPR003697">
    <property type="entry name" value="Maf-like"/>
</dbReference>
<dbReference type="PIRSF" id="PIRSF006305">
    <property type="entry name" value="Maf"/>
    <property type="match status" value="1"/>
</dbReference>
<comment type="similarity">
    <text evidence="5">Belongs to the Maf family. YceF subfamily.</text>
</comment>
<dbReference type="Gene3D" id="3.90.950.10">
    <property type="match status" value="1"/>
</dbReference>
<dbReference type="SUPFAM" id="SSF52972">
    <property type="entry name" value="ITPase-like"/>
    <property type="match status" value="1"/>
</dbReference>
<reference evidence="6 7" key="1">
    <citation type="submission" date="2024-06" db="EMBL/GenBank/DDBJ databases">
        <title>Sorghum-associated microbial communities from plants grown in Nebraska, USA.</title>
        <authorList>
            <person name="Schachtman D."/>
        </authorList>
    </citation>
    <scope>NUCLEOTIDE SEQUENCE [LARGE SCALE GENOMIC DNA]</scope>
    <source>
        <strain evidence="6 7">1757</strain>
    </source>
</reference>
<evidence type="ECO:0000256" key="2">
    <source>
        <dbReference type="ARBA" id="ARBA00022490"/>
    </source>
</evidence>
<comment type="caution">
    <text evidence="6">The sequence shown here is derived from an EMBL/GenBank/DDBJ whole genome shotgun (WGS) entry which is preliminary data.</text>
</comment>
<feature type="active site" description="Proton acceptor" evidence="5">
    <location>
        <position position="75"/>
    </location>
</feature>
<feature type="site" description="Important for substrate specificity" evidence="5">
    <location>
        <position position="76"/>
    </location>
</feature>
<evidence type="ECO:0000256" key="4">
    <source>
        <dbReference type="ARBA" id="ARBA00023080"/>
    </source>
</evidence>
<accession>A0ABV2PT31</accession>
<comment type="catalytic activity">
    <reaction evidence="5">
        <text>N(7)-methyl-GTP + H2O = N(7)-methyl-GMP + diphosphate + H(+)</text>
        <dbReference type="Rhea" id="RHEA:58744"/>
        <dbReference type="ChEBI" id="CHEBI:15377"/>
        <dbReference type="ChEBI" id="CHEBI:15378"/>
        <dbReference type="ChEBI" id="CHEBI:33019"/>
        <dbReference type="ChEBI" id="CHEBI:58285"/>
        <dbReference type="ChEBI" id="CHEBI:87133"/>
    </reaction>
</comment>
<evidence type="ECO:0000313" key="6">
    <source>
        <dbReference type="EMBL" id="MET4568013.1"/>
    </source>
</evidence>
<name>A0ABV2PT31_9GAMM</name>
<evidence type="ECO:0000256" key="1">
    <source>
        <dbReference type="ARBA" id="ARBA00004496"/>
    </source>
</evidence>
<keyword evidence="7" id="KW-1185">Reference proteome</keyword>
<comment type="cofactor">
    <cofactor evidence="5">
        <name>a divalent metal cation</name>
        <dbReference type="ChEBI" id="CHEBI:60240"/>
    </cofactor>
</comment>
<proteinExistence type="inferred from homology"/>
<evidence type="ECO:0000256" key="5">
    <source>
        <dbReference type="HAMAP-Rule" id="MF_00528"/>
    </source>
</evidence>
<evidence type="ECO:0000256" key="3">
    <source>
        <dbReference type="ARBA" id="ARBA00022801"/>
    </source>
</evidence>
<dbReference type="HAMAP" id="MF_00528">
    <property type="entry name" value="Maf"/>
    <property type="match status" value="1"/>
</dbReference>
<dbReference type="Proteomes" id="UP001549251">
    <property type="component" value="Unassembled WGS sequence"/>
</dbReference>
<organism evidence="6 7">
    <name type="scientific">Rhodanobacter soli</name>
    <dbReference type="NCBI Taxonomy" id="590609"/>
    <lineage>
        <taxon>Bacteria</taxon>
        <taxon>Pseudomonadati</taxon>
        <taxon>Pseudomonadota</taxon>
        <taxon>Gammaproteobacteria</taxon>
        <taxon>Lysobacterales</taxon>
        <taxon>Rhodanobacteraceae</taxon>
        <taxon>Rhodanobacter</taxon>
    </lineage>
</organism>
<comment type="function">
    <text evidence="5">Nucleoside triphosphate pyrophosphatase that hydrolyzes 7-methyl-GTP (m(7)GTP). May have a dual role in cell division arrest and in preventing the incorporation of modified nucleotides into cellular nucleic acids.</text>
</comment>
<keyword evidence="3 5" id="KW-0378">Hydrolase</keyword>
<comment type="subcellular location">
    <subcellularLocation>
        <location evidence="1 5">Cytoplasm</location>
    </subcellularLocation>
</comment>
<protein>
    <recommendedName>
        <fullName evidence="5">7-methyl-GTP pyrophosphatase</fullName>
        <shortName evidence="5">m(7)GTP pyrophosphatase</shortName>
        <ecNumber evidence="5">3.6.1.-</ecNumber>
    </recommendedName>
</protein>
<dbReference type="PANTHER" id="PTHR43213">
    <property type="entry name" value="BIFUNCTIONAL DTTP/UTP PYROPHOSPHATASE/METHYLTRANSFERASE PROTEIN-RELATED"/>
    <property type="match status" value="1"/>
</dbReference>